<sequence>MSIQSKLYIDDEVFEILESNFQYSQKYDKNNRPLPKVFGGIFNVVVPSGKSDTLTDWAIQKNMMKNAKIIQTPNFLGGSGKSRTFELIDTYCVFDKNKFDAVNDSSMKNFITLSPAILKLDGELLHERNWKLTDLEAEKVAPTTIEKEPETQIMKIEWLDSETMDIVKKTDYEKEVNLVATIINPAGSTASITIEKEDKSEFNNGKKQLSFTESIADDGTVEISELLIEEIWDENRKAKVDKLIATIEHNNIKKKSGLLELIPPPKVLVNFRPIDSWKGEFGFDWVREDDTSLFNDNKFEDIVSKQYKESSFTTLEDDGNAYKGHYKKDATLLKNLKEMYKPFEVTWKQVTDSSGKKVKDKHYTEWLSLKKGKEAKIKIRIDVTEKADFLEFDDNANFNFTPKKIDVKGKTGKKTLTEVVTVKCKNEFTTDQEIIIKAFQEDSNNRKLAGKLNVWSNDASNHKNKKVVFVQIKTDITGSGVPNISNASNEKARINKYLNQAYVELHPDSKIVDIDLTTDTNFSRFVKNGKIKTIGDAVPAIPAVPAVAATLTTPAIPAVPAIAAIPKQALVEYLKEQLKAVDSKYDTYFKAFYFNENGYHAAGNLSGYSAAGANYVVVFASANDQTASHEFLHSFDLPHTFTNSEITANSECTYEAKKTDNLLDYSHNISNDPNNNKRCSLYYWQWIKANKSIT</sequence>
<dbReference type="Proteomes" id="UP000326994">
    <property type="component" value="Unassembled WGS sequence"/>
</dbReference>
<protein>
    <submittedName>
        <fullName evidence="1">Uncharacterized protein</fullName>
    </submittedName>
</protein>
<dbReference type="RefSeq" id="WP_151894286.1">
    <property type="nucleotide sequence ID" value="NZ_BKCF01000003.1"/>
</dbReference>
<dbReference type="GO" id="GO:0033104">
    <property type="term" value="C:type VI protein secretion system complex"/>
    <property type="evidence" value="ECO:0007669"/>
    <property type="project" value="InterPro"/>
</dbReference>
<evidence type="ECO:0000313" key="1">
    <source>
        <dbReference type="EMBL" id="GEQ86356.1"/>
    </source>
</evidence>
<dbReference type="EMBL" id="BKCF01000003">
    <property type="protein sequence ID" value="GEQ86356.1"/>
    <property type="molecule type" value="Genomic_DNA"/>
</dbReference>
<dbReference type="InterPro" id="IPR041408">
    <property type="entry name" value="Hcp_Tssd"/>
</dbReference>
<keyword evidence="2" id="KW-1185">Reference proteome</keyword>
<dbReference type="AlphaFoldDB" id="A0A5J4G1F5"/>
<proteinExistence type="predicted"/>
<accession>A0A5J4G1F5</accession>
<organism evidence="1 2">
    <name type="scientific">Patiriisocius marinistellae</name>
    <dbReference type="NCBI Taxonomy" id="2494560"/>
    <lineage>
        <taxon>Bacteria</taxon>
        <taxon>Pseudomonadati</taxon>
        <taxon>Bacteroidota</taxon>
        <taxon>Flavobacteriia</taxon>
        <taxon>Flavobacteriales</taxon>
        <taxon>Flavobacteriaceae</taxon>
        <taxon>Patiriisocius</taxon>
    </lineage>
</organism>
<dbReference type="OrthoDB" id="6717961at2"/>
<dbReference type="Pfam" id="PF17642">
    <property type="entry name" value="TssD"/>
    <property type="match status" value="1"/>
</dbReference>
<gene>
    <name evidence="1" type="ORF">ULMS_18640</name>
</gene>
<reference evidence="1 2" key="1">
    <citation type="submission" date="2019-08" db="EMBL/GenBank/DDBJ databases">
        <title>Ulvibacter marinistellae sp. nov., isolated from a starfish, Patiria pectinifera.</title>
        <authorList>
            <person name="Kawano K."/>
            <person name="Ushijima N."/>
            <person name="Kihara M."/>
            <person name="Itoh H."/>
        </authorList>
    </citation>
    <scope>NUCLEOTIDE SEQUENCE [LARGE SCALE GENOMIC DNA]</scope>
    <source>
        <strain evidence="1 2">KK4</strain>
    </source>
</reference>
<evidence type="ECO:0000313" key="2">
    <source>
        <dbReference type="Proteomes" id="UP000326994"/>
    </source>
</evidence>
<comment type="caution">
    <text evidence="1">The sequence shown here is derived from an EMBL/GenBank/DDBJ whole genome shotgun (WGS) entry which is preliminary data.</text>
</comment>
<name>A0A5J4G1F5_9FLAO</name>